<sequence>MKEFVNQEFKMMFDDGGAILSDLIFKNCIFDNCALSISKNPSNISKIKNVIAENLSVSSCNIGPCIFEDVLIENLRINEILIFHSPLFKNVKLSGNIGNLKINSAVFSIYDRPDLQNCFNELRNNYYKNIEYALDISEAKFLSFDCNGISSDLIKRNKDSQFIIRKKNISNIDRLNKEFAIAYPDVFFMVKMFLDSPHLDKVLVAPLAKPTKKYKPILEGLTRLQELGIVDED</sequence>
<dbReference type="Proteomes" id="UP000184112">
    <property type="component" value="Unassembled WGS sequence"/>
</dbReference>
<dbReference type="AlphaFoldDB" id="A0A1M5UBL0"/>
<evidence type="ECO:0000313" key="2">
    <source>
        <dbReference type="Proteomes" id="UP000184112"/>
    </source>
</evidence>
<name>A0A1M5UBL0_FLAJO</name>
<gene>
    <name evidence="1" type="ORF">SAMN05444388_11377</name>
</gene>
<dbReference type="EMBL" id="FQWH01000013">
    <property type="protein sequence ID" value="SHH60073.1"/>
    <property type="molecule type" value="Genomic_DNA"/>
</dbReference>
<reference evidence="1 2" key="1">
    <citation type="submission" date="2016-11" db="EMBL/GenBank/DDBJ databases">
        <authorList>
            <person name="Jaros S."/>
            <person name="Januszkiewicz K."/>
            <person name="Wedrychowicz H."/>
        </authorList>
    </citation>
    <scope>NUCLEOTIDE SEQUENCE [LARGE SCALE GENOMIC DNA]</scope>
    <source>
        <strain evidence="1 2">DSM 6792</strain>
    </source>
</reference>
<proteinExistence type="predicted"/>
<protein>
    <submittedName>
        <fullName evidence="1">Uncharacterized protein</fullName>
    </submittedName>
</protein>
<accession>A0A1M5UBL0</accession>
<evidence type="ECO:0000313" key="1">
    <source>
        <dbReference type="EMBL" id="SHH60073.1"/>
    </source>
</evidence>
<organism evidence="1 2">
    <name type="scientific">Flavobacterium johnsoniae</name>
    <name type="common">Cytophaga johnsonae</name>
    <dbReference type="NCBI Taxonomy" id="986"/>
    <lineage>
        <taxon>Bacteria</taxon>
        <taxon>Pseudomonadati</taxon>
        <taxon>Bacteroidota</taxon>
        <taxon>Flavobacteriia</taxon>
        <taxon>Flavobacteriales</taxon>
        <taxon>Flavobacteriaceae</taxon>
        <taxon>Flavobacterium</taxon>
    </lineage>
</organism>
<dbReference type="RefSeq" id="WP_073410877.1">
    <property type="nucleotide sequence ID" value="NZ_FQWH01000013.1"/>
</dbReference>